<reference evidence="1 2" key="1">
    <citation type="journal article" date="2024" name="Plant Biotechnol. J.">
        <title>Genome and CRISPR/Cas9 system of a widespread forest tree (Populus alba) in the world.</title>
        <authorList>
            <person name="Liu Y.J."/>
            <person name="Jiang P.F."/>
            <person name="Han X.M."/>
            <person name="Li X.Y."/>
            <person name="Wang H.M."/>
            <person name="Wang Y.J."/>
            <person name="Wang X.X."/>
            <person name="Zeng Q.Y."/>
        </authorList>
    </citation>
    <scope>NUCLEOTIDE SEQUENCE [LARGE SCALE GENOMIC DNA]</scope>
    <source>
        <strain evidence="2">cv. PAL-ZL1</strain>
    </source>
</reference>
<proteinExistence type="predicted"/>
<keyword evidence="2" id="KW-1185">Reference proteome</keyword>
<protein>
    <submittedName>
        <fullName evidence="1">Uncharacterized protein</fullName>
    </submittedName>
</protein>
<sequence length="243" mass="25573">MTIAGSILVLGLALLSCVADGAPRHHIGLSHRRSLVDGSGAAVTVFDVTKHGAKADDKTDNAEAFIQTWRAACDSGVPAKMVIPGGTFVTSPVVFQGPCKSTEPIVFEVQGNVKATTDLSEYSSEQWILFEIIDGLTLNGGGTFDGQGSAVWKYNDCHENKQCQPLPSPSRVKISNVHYQNIKGTSTSNVAVSFLCSSSVPCQGVELVDIDLAYIGQKANMPLSSSCLNANVKSGGKQNPGCN</sequence>
<organism evidence="1 2">
    <name type="scientific">Populus alba</name>
    <name type="common">White poplar</name>
    <dbReference type="NCBI Taxonomy" id="43335"/>
    <lineage>
        <taxon>Eukaryota</taxon>
        <taxon>Viridiplantae</taxon>
        <taxon>Streptophyta</taxon>
        <taxon>Embryophyta</taxon>
        <taxon>Tracheophyta</taxon>
        <taxon>Spermatophyta</taxon>
        <taxon>Magnoliopsida</taxon>
        <taxon>eudicotyledons</taxon>
        <taxon>Gunneridae</taxon>
        <taxon>Pentapetalae</taxon>
        <taxon>rosids</taxon>
        <taxon>fabids</taxon>
        <taxon>Malpighiales</taxon>
        <taxon>Salicaceae</taxon>
        <taxon>Saliceae</taxon>
        <taxon>Populus</taxon>
    </lineage>
</organism>
<accession>A0ACC4CT58</accession>
<evidence type="ECO:0000313" key="1">
    <source>
        <dbReference type="EMBL" id="KAL3604483.1"/>
    </source>
</evidence>
<comment type="caution">
    <text evidence="1">The sequence shown here is derived from an EMBL/GenBank/DDBJ whole genome shotgun (WGS) entry which is preliminary data.</text>
</comment>
<evidence type="ECO:0000313" key="2">
    <source>
        <dbReference type="Proteomes" id="UP000309997"/>
    </source>
</evidence>
<name>A0ACC4CT58_POPAL</name>
<gene>
    <name evidence="1" type="ORF">D5086_005342</name>
</gene>
<dbReference type="Proteomes" id="UP000309997">
    <property type="component" value="Unassembled WGS sequence"/>
</dbReference>
<dbReference type="EMBL" id="RCHU02000002">
    <property type="protein sequence ID" value="KAL3604483.1"/>
    <property type="molecule type" value="Genomic_DNA"/>
</dbReference>